<protein>
    <recommendedName>
        <fullName evidence="2">Pyrrolidone-carboxylate peptidase</fullName>
    </recommendedName>
    <alternativeName>
        <fullName evidence="7">5-oxoprolyl-peptidase</fullName>
    </alternativeName>
    <alternativeName>
        <fullName evidence="8">Pyroglutamyl-peptidase I</fullName>
    </alternativeName>
</protein>
<dbReference type="Pfam" id="PF01470">
    <property type="entry name" value="Peptidase_C15"/>
    <property type="match status" value="1"/>
</dbReference>
<dbReference type="RefSeq" id="WP_086997299.1">
    <property type="nucleotide sequence ID" value="NZ_FUHW01000025.1"/>
</dbReference>
<keyword evidence="5 9" id="KW-0378">Hydrolase</keyword>
<dbReference type="PANTHER" id="PTHR23402:SF1">
    <property type="entry name" value="PYROGLUTAMYL-PEPTIDASE I"/>
    <property type="match status" value="1"/>
</dbReference>
<dbReference type="AlphaFoldDB" id="A0A1R4FZG8"/>
<evidence type="ECO:0000256" key="1">
    <source>
        <dbReference type="ARBA" id="ARBA00006641"/>
    </source>
</evidence>
<evidence type="ECO:0000313" key="10">
    <source>
        <dbReference type="Proteomes" id="UP000195913"/>
    </source>
</evidence>
<dbReference type="Gene3D" id="3.40.630.20">
    <property type="entry name" value="Peptidase C15, pyroglutamyl peptidase I-like"/>
    <property type="match status" value="1"/>
</dbReference>
<dbReference type="GO" id="GO:0005829">
    <property type="term" value="C:cytosol"/>
    <property type="evidence" value="ECO:0007669"/>
    <property type="project" value="InterPro"/>
</dbReference>
<keyword evidence="4" id="KW-0645">Protease</keyword>
<keyword evidence="10" id="KW-1185">Reference proteome</keyword>
<dbReference type="PIRSF" id="PIRSF015592">
    <property type="entry name" value="Prld-crbxl_pptds"/>
    <property type="match status" value="1"/>
</dbReference>
<dbReference type="PRINTS" id="PR00706">
    <property type="entry name" value="PYROGLUPTASE"/>
</dbReference>
<evidence type="ECO:0000256" key="3">
    <source>
        <dbReference type="ARBA" id="ARBA00022490"/>
    </source>
</evidence>
<keyword evidence="3" id="KW-0963">Cytoplasm</keyword>
<dbReference type="InterPro" id="IPR036440">
    <property type="entry name" value="Peptidase_C15-like_sf"/>
</dbReference>
<dbReference type="CDD" id="cd00501">
    <property type="entry name" value="Peptidase_C15"/>
    <property type="match status" value="1"/>
</dbReference>
<dbReference type="GO" id="GO:0016920">
    <property type="term" value="F:pyroglutamyl-peptidase activity"/>
    <property type="evidence" value="ECO:0007669"/>
    <property type="project" value="InterPro"/>
</dbReference>
<evidence type="ECO:0000256" key="7">
    <source>
        <dbReference type="ARBA" id="ARBA00030836"/>
    </source>
</evidence>
<dbReference type="GO" id="GO:0006508">
    <property type="term" value="P:proteolysis"/>
    <property type="evidence" value="ECO:0007669"/>
    <property type="project" value="UniProtKB-KW"/>
</dbReference>
<evidence type="ECO:0000313" key="9">
    <source>
        <dbReference type="EMBL" id="SJM61305.1"/>
    </source>
</evidence>
<evidence type="ECO:0000256" key="8">
    <source>
        <dbReference type="ARBA" id="ARBA00031559"/>
    </source>
</evidence>
<dbReference type="InterPro" id="IPR016125">
    <property type="entry name" value="Peptidase_C15-like"/>
</dbReference>
<proteinExistence type="inferred from homology"/>
<gene>
    <name evidence="9" type="ORF">FM101_06740</name>
</gene>
<dbReference type="SUPFAM" id="SSF53182">
    <property type="entry name" value="Pyrrolidone carboxyl peptidase (pyroglutamate aminopeptidase)"/>
    <property type="match status" value="1"/>
</dbReference>
<dbReference type="InterPro" id="IPR000816">
    <property type="entry name" value="Peptidase_C15"/>
</dbReference>
<evidence type="ECO:0000256" key="2">
    <source>
        <dbReference type="ARBA" id="ARBA00019191"/>
    </source>
</evidence>
<comment type="similarity">
    <text evidence="1">Belongs to the peptidase C15 family.</text>
</comment>
<sequence length="206" mass="21177">MILLTGFEPFGGDSTNPSIEASRRAAVILTENGWPAAAVELPCIFSDAPGALRRALEKYDPELVVCTGLNAGTGQIRLERAALNMMDARIPDNAGQQPIDVPVAPGGPAAYFTSLPIKRALAALQKVGTPAQVSPSAGTFVCNQIFYTLMHELGASGSAIRGGFVHVPPSGAAGMEPEVVARALVLVVREALDGSADISLGAGTVA</sequence>
<accession>A0A1R4FZG8</accession>
<dbReference type="Proteomes" id="UP000195913">
    <property type="component" value="Unassembled WGS sequence"/>
</dbReference>
<evidence type="ECO:0000256" key="6">
    <source>
        <dbReference type="ARBA" id="ARBA00022807"/>
    </source>
</evidence>
<evidence type="ECO:0000256" key="4">
    <source>
        <dbReference type="ARBA" id="ARBA00022670"/>
    </source>
</evidence>
<organism evidence="9 10">
    <name type="scientific">Arthrobacter rhombi</name>
    <dbReference type="NCBI Taxonomy" id="71253"/>
    <lineage>
        <taxon>Bacteria</taxon>
        <taxon>Bacillati</taxon>
        <taxon>Actinomycetota</taxon>
        <taxon>Actinomycetes</taxon>
        <taxon>Micrococcales</taxon>
        <taxon>Micrococcaceae</taxon>
        <taxon>Arthrobacter</taxon>
    </lineage>
</organism>
<name>A0A1R4FZG8_9MICC</name>
<reference evidence="9 10" key="1">
    <citation type="submission" date="2017-02" db="EMBL/GenBank/DDBJ databases">
        <authorList>
            <person name="Peterson S.W."/>
        </authorList>
    </citation>
    <scope>NUCLEOTIDE SEQUENCE [LARGE SCALE GENOMIC DNA]</scope>
    <source>
        <strain evidence="9 10">B Ar 00.02</strain>
    </source>
</reference>
<dbReference type="PANTHER" id="PTHR23402">
    <property type="entry name" value="PROTEASE FAMILY C15 PYROGLUTAMYL-PEPTIDASE I-RELATED"/>
    <property type="match status" value="1"/>
</dbReference>
<dbReference type="EMBL" id="FUHW01000025">
    <property type="protein sequence ID" value="SJM61305.1"/>
    <property type="molecule type" value="Genomic_DNA"/>
</dbReference>
<evidence type="ECO:0000256" key="5">
    <source>
        <dbReference type="ARBA" id="ARBA00022801"/>
    </source>
</evidence>
<keyword evidence="6" id="KW-0788">Thiol protease</keyword>